<name>A0A836BYU9_9CHLO</name>
<keyword evidence="7" id="KW-0966">Cell projection</keyword>
<dbReference type="NCBIfam" id="TIGR00231">
    <property type="entry name" value="small_GTP"/>
    <property type="match status" value="1"/>
</dbReference>
<evidence type="ECO:0000256" key="6">
    <source>
        <dbReference type="ARBA" id="ARBA00023134"/>
    </source>
</evidence>
<comment type="caution">
    <text evidence="8">The sequence shown here is derived from an EMBL/GenBank/DDBJ whole genome shotgun (WGS) entry which is preliminary data.</text>
</comment>
<comment type="subcellular location">
    <subcellularLocation>
        <location evidence="1">Cell projection</location>
        <location evidence="1">Cilium</location>
        <location evidence="1">Flagellum</location>
    </subcellularLocation>
</comment>
<dbReference type="InterPro" id="IPR001806">
    <property type="entry name" value="Small_GTPase"/>
</dbReference>
<dbReference type="SUPFAM" id="SSF52540">
    <property type="entry name" value="P-loop containing nucleoside triphosphate hydrolases"/>
    <property type="match status" value="1"/>
</dbReference>
<evidence type="ECO:0000256" key="3">
    <source>
        <dbReference type="ARBA" id="ARBA00022741"/>
    </source>
</evidence>
<reference evidence="8" key="1">
    <citation type="journal article" date="2020" name="bioRxiv">
        <title>Comparative genomics of Chlamydomonas.</title>
        <authorList>
            <person name="Craig R.J."/>
            <person name="Hasan A.R."/>
            <person name="Ness R.W."/>
            <person name="Keightley P.D."/>
        </authorList>
    </citation>
    <scope>NUCLEOTIDE SEQUENCE</scope>
    <source>
        <strain evidence="8">CCAP 11/70</strain>
    </source>
</reference>
<dbReference type="Proteomes" id="UP000612055">
    <property type="component" value="Unassembled WGS sequence"/>
</dbReference>
<dbReference type="SMART" id="SM00175">
    <property type="entry name" value="RAB"/>
    <property type="match status" value="1"/>
</dbReference>
<dbReference type="FunFam" id="3.40.50.300:FF:001684">
    <property type="entry name" value="Intraflagellar transport 27 homolog (Chlamydomonas)"/>
    <property type="match status" value="1"/>
</dbReference>
<dbReference type="EMBL" id="JAEHOE010000034">
    <property type="protein sequence ID" value="KAG2493975.1"/>
    <property type="molecule type" value="Genomic_DNA"/>
</dbReference>
<keyword evidence="6" id="KW-0342">GTP-binding</keyword>
<evidence type="ECO:0000256" key="7">
    <source>
        <dbReference type="ARBA" id="ARBA00023273"/>
    </source>
</evidence>
<evidence type="ECO:0000256" key="4">
    <source>
        <dbReference type="ARBA" id="ARBA00022846"/>
    </source>
</evidence>
<dbReference type="SMART" id="SM00174">
    <property type="entry name" value="RHO"/>
    <property type="match status" value="1"/>
</dbReference>
<dbReference type="OrthoDB" id="265044at2759"/>
<gene>
    <name evidence="8" type="ORF">HYH03_007902</name>
</gene>
<evidence type="ECO:0000256" key="5">
    <source>
        <dbReference type="ARBA" id="ARBA00023069"/>
    </source>
</evidence>
<proteinExistence type="inferred from homology"/>
<dbReference type="InterPro" id="IPR027417">
    <property type="entry name" value="P-loop_NTPase"/>
</dbReference>
<evidence type="ECO:0000256" key="1">
    <source>
        <dbReference type="ARBA" id="ARBA00004230"/>
    </source>
</evidence>
<dbReference type="PANTHER" id="PTHR47978">
    <property type="match status" value="1"/>
</dbReference>
<sequence length="205" mass="22699">MVKVNKPIDITATLRCKVAVVGEASVGKSSLISMFTSKGAKFPKQYLMTSGVEVVVAPVIIPDTTVQVELFLLDTAGNDLYKEQISQYWNGVYYAMMVFDVSSMESFEACKAWFELLKSARPDRERPLRAVLVANKVDLPPQRHQVRIEMAQEWATNNGLDFFDVAAAPPGKDIDAPFMNLATAFYKNYEDKTAAFQASCSSYGG</sequence>
<dbReference type="SMART" id="SM00173">
    <property type="entry name" value="RAS"/>
    <property type="match status" value="1"/>
</dbReference>
<organism evidence="8 9">
    <name type="scientific">Edaphochlamys debaryana</name>
    <dbReference type="NCBI Taxonomy" id="47281"/>
    <lineage>
        <taxon>Eukaryota</taxon>
        <taxon>Viridiplantae</taxon>
        <taxon>Chlorophyta</taxon>
        <taxon>core chlorophytes</taxon>
        <taxon>Chlorophyceae</taxon>
        <taxon>CS clade</taxon>
        <taxon>Chlamydomonadales</taxon>
        <taxon>Chlamydomonadales incertae sedis</taxon>
        <taxon>Edaphochlamys</taxon>
    </lineage>
</organism>
<evidence type="ECO:0000313" key="8">
    <source>
        <dbReference type="EMBL" id="KAG2493975.1"/>
    </source>
</evidence>
<dbReference type="Pfam" id="PF00071">
    <property type="entry name" value="Ras"/>
    <property type="match status" value="1"/>
</dbReference>
<keyword evidence="5" id="KW-0969">Cilium</keyword>
<dbReference type="AlphaFoldDB" id="A0A836BYU9"/>
<comment type="similarity">
    <text evidence="2">Belongs to the small GTPase superfamily. Rab family.</text>
</comment>
<keyword evidence="3" id="KW-0547">Nucleotide-binding</keyword>
<dbReference type="PROSITE" id="PS51419">
    <property type="entry name" value="RAB"/>
    <property type="match status" value="1"/>
</dbReference>
<dbReference type="GO" id="GO:0005525">
    <property type="term" value="F:GTP binding"/>
    <property type="evidence" value="ECO:0007669"/>
    <property type="project" value="UniProtKB-KW"/>
</dbReference>
<dbReference type="Gene3D" id="3.40.50.300">
    <property type="entry name" value="P-loop containing nucleotide triphosphate hydrolases"/>
    <property type="match status" value="1"/>
</dbReference>
<evidence type="ECO:0000313" key="9">
    <source>
        <dbReference type="Proteomes" id="UP000612055"/>
    </source>
</evidence>
<keyword evidence="9" id="KW-1185">Reference proteome</keyword>
<protein>
    <submittedName>
        <fullName evidence="8">Uncharacterized protein</fullName>
    </submittedName>
</protein>
<dbReference type="GO" id="GO:0030990">
    <property type="term" value="C:intraciliary transport particle"/>
    <property type="evidence" value="ECO:0007669"/>
    <property type="project" value="UniProtKB-ARBA"/>
</dbReference>
<evidence type="ECO:0000256" key="2">
    <source>
        <dbReference type="ARBA" id="ARBA00006270"/>
    </source>
</evidence>
<accession>A0A836BYU9</accession>
<dbReference type="PRINTS" id="PR00449">
    <property type="entry name" value="RASTRNSFRMNG"/>
</dbReference>
<dbReference type="InterPro" id="IPR005225">
    <property type="entry name" value="Small_GTP-bd"/>
</dbReference>
<dbReference type="GO" id="GO:0031514">
    <property type="term" value="C:motile cilium"/>
    <property type="evidence" value="ECO:0007669"/>
    <property type="project" value="UniProtKB-SubCell"/>
</dbReference>
<dbReference type="GO" id="GO:0003924">
    <property type="term" value="F:GTPase activity"/>
    <property type="evidence" value="ECO:0007669"/>
    <property type="project" value="InterPro"/>
</dbReference>
<keyword evidence="4" id="KW-0282">Flagellum</keyword>